<name>A0A4Q7V057_PSEST</name>
<dbReference type="Proteomes" id="UP000291591">
    <property type="component" value="Unassembled WGS sequence"/>
</dbReference>
<evidence type="ECO:0000313" key="1">
    <source>
        <dbReference type="EMBL" id="RZT86778.1"/>
    </source>
</evidence>
<accession>A0A4Q7V057</accession>
<sequence length="152" mass="16980">MRATVVPHIEGSRYYLVHGGTRPAFRFPPRWSGDRLLYPVPDDAGGLVVRTATFDGPVEVSVETFHPGAEVPVARGVWDLDEQVTLTATGRDVHVVTTFGEIEDLPVFAVAPGERFGVRIYARGIDEAREVHQIEIDEEPVEEHLLHIFRAR</sequence>
<organism evidence="1 2">
    <name type="scientific">Pseudonocardia sediminis</name>
    <dbReference type="NCBI Taxonomy" id="1397368"/>
    <lineage>
        <taxon>Bacteria</taxon>
        <taxon>Bacillati</taxon>
        <taxon>Actinomycetota</taxon>
        <taxon>Actinomycetes</taxon>
        <taxon>Pseudonocardiales</taxon>
        <taxon>Pseudonocardiaceae</taxon>
        <taxon>Pseudonocardia</taxon>
    </lineage>
</organism>
<keyword evidence="2" id="KW-1185">Reference proteome</keyword>
<gene>
    <name evidence="1" type="ORF">EV383_3676</name>
</gene>
<reference evidence="1 2" key="1">
    <citation type="submission" date="2019-02" db="EMBL/GenBank/DDBJ databases">
        <title>Sequencing the genomes of 1000 actinobacteria strains.</title>
        <authorList>
            <person name="Klenk H.-P."/>
        </authorList>
    </citation>
    <scope>NUCLEOTIDE SEQUENCE [LARGE SCALE GENOMIC DNA]</scope>
    <source>
        <strain evidence="1 2">DSM 45779</strain>
    </source>
</reference>
<dbReference type="EMBL" id="SHKL01000001">
    <property type="protein sequence ID" value="RZT86778.1"/>
    <property type="molecule type" value="Genomic_DNA"/>
</dbReference>
<comment type="caution">
    <text evidence="1">The sequence shown here is derived from an EMBL/GenBank/DDBJ whole genome shotgun (WGS) entry which is preliminary data.</text>
</comment>
<evidence type="ECO:0000313" key="2">
    <source>
        <dbReference type="Proteomes" id="UP000291591"/>
    </source>
</evidence>
<dbReference type="RefSeq" id="WP_130291018.1">
    <property type="nucleotide sequence ID" value="NZ_SHKL01000001.1"/>
</dbReference>
<proteinExistence type="predicted"/>
<dbReference type="OrthoDB" id="4485313at2"/>
<protein>
    <submittedName>
        <fullName evidence="1">Uncharacterized protein</fullName>
    </submittedName>
</protein>
<dbReference type="AlphaFoldDB" id="A0A4Q7V057"/>